<dbReference type="InterPro" id="IPR036291">
    <property type="entry name" value="NAD(P)-bd_dom_sf"/>
</dbReference>
<dbReference type="PANTHER" id="PTHR43377">
    <property type="entry name" value="BILIVERDIN REDUCTASE A"/>
    <property type="match status" value="1"/>
</dbReference>
<evidence type="ECO:0000259" key="3">
    <source>
        <dbReference type="Pfam" id="PF02894"/>
    </source>
</evidence>
<accession>A0A2R5F0V0</accession>
<comment type="similarity">
    <text evidence="1">Belongs to the Gfo/Idh/MocA family.</text>
</comment>
<dbReference type="Gene3D" id="3.40.50.720">
    <property type="entry name" value="NAD(P)-binding Rossmann-like Domain"/>
    <property type="match status" value="1"/>
</dbReference>
<sequence length="416" mass="46675">MKKFAIVGAGGRAMQMFAVPLTAELKTDVELVGVYDVNPVRAQLLSSAANGIAVFDDFDQMIREANPDAVIVTTPDSLHDYYIIRSLEAGCDVISEKPMTTTADKCRAILEAERRTGKNVTVTFNCRFMPYVVRVKELLKEGAIGQIHSVVLEWSLDKNHGADYFRRWHRQMDNSGGLLIHKSTHHFDMINWWLEDEPESVFANADLLFYGPTRAERGERCWTCSHQSTCEFHYDISESDFTRSMYQQAEQADGYYRDQCVFGDDIDIYDTMSVNVKYSKGTLLTYSLQAYSPYEGWKATFVGTKGRLEAEDYQSGFEKGERNEIRLYNSAGERMTLHSRKATGVHGGGDPILRKMIFTDDVADPLGQRAGSRAGAMSLIIGAAANLSIEEKRLVAIRELLLEDSYGGMSAAFESN</sequence>
<dbReference type="Proteomes" id="UP000245202">
    <property type="component" value="Unassembled WGS sequence"/>
</dbReference>
<gene>
    <name evidence="4" type="ORF">PAT3040_04414</name>
</gene>
<dbReference type="SUPFAM" id="SSF55347">
    <property type="entry name" value="Glyceraldehyde-3-phosphate dehydrogenase-like, C-terminal domain"/>
    <property type="match status" value="1"/>
</dbReference>
<keyword evidence="5" id="KW-1185">Reference proteome</keyword>
<dbReference type="Pfam" id="PF01408">
    <property type="entry name" value="GFO_IDH_MocA"/>
    <property type="match status" value="1"/>
</dbReference>
<dbReference type="RefSeq" id="WP_108994407.1">
    <property type="nucleotide sequence ID" value="NZ_BDQX01000262.1"/>
</dbReference>
<dbReference type="Pfam" id="PF02894">
    <property type="entry name" value="GFO_IDH_MocA_C"/>
    <property type="match status" value="1"/>
</dbReference>
<evidence type="ECO:0008006" key="6">
    <source>
        <dbReference type="Google" id="ProtNLM"/>
    </source>
</evidence>
<dbReference type="Gene3D" id="3.30.360.10">
    <property type="entry name" value="Dihydrodipicolinate Reductase, domain 2"/>
    <property type="match status" value="1"/>
</dbReference>
<dbReference type="AlphaFoldDB" id="A0A2R5F0V0"/>
<feature type="domain" description="Gfo/Idh/MocA-like oxidoreductase N-terminal" evidence="2">
    <location>
        <begin position="3"/>
        <end position="124"/>
    </location>
</feature>
<organism evidence="4 5">
    <name type="scientific">Paenibacillus agaridevorans</name>
    <dbReference type="NCBI Taxonomy" id="171404"/>
    <lineage>
        <taxon>Bacteria</taxon>
        <taxon>Bacillati</taxon>
        <taxon>Bacillota</taxon>
        <taxon>Bacilli</taxon>
        <taxon>Bacillales</taxon>
        <taxon>Paenibacillaceae</taxon>
        <taxon>Paenibacillus</taxon>
    </lineage>
</organism>
<dbReference type="GO" id="GO:0000166">
    <property type="term" value="F:nucleotide binding"/>
    <property type="evidence" value="ECO:0007669"/>
    <property type="project" value="InterPro"/>
</dbReference>
<evidence type="ECO:0000256" key="1">
    <source>
        <dbReference type="ARBA" id="ARBA00010928"/>
    </source>
</evidence>
<evidence type="ECO:0000259" key="2">
    <source>
        <dbReference type="Pfam" id="PF01408"/>
    </source>
</evidence>
<feature type="domain" description="Gfo/Idh/MocA-like oxidoreductase C-terminal" evidence="3">
    <location>
        <begin position="136"/>
        <end position="396"/>
    </location>
</feature>
<evidence type="ECO:0000313" key="4">
    <source>
        <dbReference type="EMBL" id="GBG09753.1"/>
    </source>
</evidence>
<dbReference type="InterPro" id="IPR004104">
    <property type="entry name" value="Gfo/Idh/MocA-like_OxRdtase_C"/>
</dbReference>
<dbReference type="SUPFAM" id="SSF51735">
    <property type="entry name" value="NAD(P)-binding Rossmann-fold domains"/>
    <property type="match status" value="1"/>
</dbReference>
<dbReference type="PANTHER" id="PTHR43377:SF2">
    <property type="entry name" value="BINDING ROSSMANN FOLD OXIDOREDUCTASE, PUTATIVE (AFU_ORTHOLOGUE AFUA_4G00560)-RELATED"/>
    <property type="match status" value="1"/>
</dbReference>
<dbReference type="InterPro" id="IPR000683">
    <property type="entry name" value="Gfo/Idh/MocA-like_OxRdtase_N"/>
</dbReference>
<evidence type="ECO:0000313" key="5">
    <source>
        <dbReference type="Proteomes" id="UP000245202"/>
    </source>
</evidence>
<protein>
    <recommendedName>
        <fullName evidence="6">Oxidoreductase</fullName>
    </recommendedName>
</protein>
<comment type="caution">
    <text evidence="4">The sequence shown here is derived from an EMBL/GenBank/DDBJ whole genome shotgun (WGS) entry which is preliminary data.</text>
</comment>
<dbReference type="EMBL" id="BDQX01000262">
    <property type="protein sequence ID" value="GBG09753.1"/>
    <property type="molecule type" value="Genomic_DNA"/>
</dbReference>
<dbReference type="InterPro" id="IPR051450">
    <property type="entry name" value="Gfo/Idh/MocA_Oxidoreductases"/>
</dbReference>
<proteinExistence type="inferred from homology"/>
<name>A0A2R5F0V0_9BACL</name>
<reference evidence="4 5" key="1">
    <citation type="submission" date="2017-08" db="EMBL/GenBank/DDBJ databases">
        <title>Substantial Increase in Enzyme Production by Combined Drug-Resistance Mutations in Paenibacillus agaridevorans.</title>
        <authorList>
            <person name="Tanaka Y."/>
            <person name="Funane K."/>
            <person name="Hosaka T."/>
            <person name="Shiwa Y."/>
            <person name="Fujita N."/>
            <person name="Miyazaki T."/>
            <person name="Yoshikawa H."/>
            <person name="Murakami K."/>
            <person name="Kasahara K."/>
            <person name="Inaoka T."/>
            <person name="Hiraga Y."/>
            <person name="Ochi K."/>
        </authorList>
    </citation>
    <scope>NUCLEOTIDE SEQUENCE [LARGE SCALE GENOMIC DNA]</scope>
    <source>
        <strain evidence="4 5">T-3040</strain>
    </source>
</reference>